<dbReference type="Gene3D" id="3.30.70.270">
    <property type="match status" value="1"/>
</dbReference>
<evidence type="ECO:0000256" key="2">
    <source>
        <dbReference type="ARBA" id="ARBA00022763"/>
    </source>
</evidence>
<dbReference type="PROSITE" id="PS50173">
    <property type="entry name" value="UMUC"/>
    <property type="match status" value="1"/>
</dbReference>
<dbReference type="AlphaFoldDB" id="A0A918U9F2"/>
<dbReference type="Proteomes" id="UP000645257">
    <property type="component" value="Unassembled WGS sequence"/>
</dbReference>
<dbReference type="PANTHER" id="PTHR11076:SF34">
    <property type="entry name" value="PROTEIN UMUC"/>
    <property type="match status" value="1"/>
</dbReference>
<dbReference type="SUPFAM" id="SSF56672">
    <property type="entry name" value="DNA/RNA polymerases"/>
    <property type="match status" value="1"/>
</dbReference>
<dbReference type="InterPro" id="IPR043128">
    <property type="entry name" value="Rev_trsase/Diguanyl_cyclase"/>
</dbReference>
<keyword evidence="2" id="KW-0227">DNA damage</keyword>
<comment type="caution">
    <text evidence="7">The sequence shown here is derived from an EMBL/GenBank/DDBJ whole genome shotgun (WGS) entry which is preliminary data.</text>
</comment>
<dbReference type="EMBL" id="BMYX01000007">
    <property type="protein sequence ID" value="GGY13303.1"/>
    <property type="molecule type" value="Genomic_DNA"/>
</dbReference>
<dbReference type="GO" id="GO:0003887">
    <property type="term" value="F:DNA-directed DNA polymerase activity"/>
    <property type="evidence" value="ECO:0007669"/>
    <property type="project" value="TreeGrafter"/>
</dbReference>
<evidence type="ECO:0000313" key="8">
    <source>
        <dbReference type="Proteomes" id="UP000645257"/>
    </source>
</evidence>
<proteinExistence type="inferred from homology"/>
<dbReference type="InterPro" id="IPR001126">
    <property type="entry name" value="UmuC"/>
</dbReference>
<sequence>MPTFALVDGNTFYASCERLFRPDLAGKPIVVLSNNDGCVVARSPEAKALGIKGFVPYFEVRSLCRHHGVAVFSSNYELYGDMSGRMMRVLAEWGVAQEVYSIDECFLRLDGIPDPAGHASRIRADVARRLGLPACVGVGRSKTLAKLANRLAKDRPELGGVFVWDDTDTTRRRQLMASLDVGCVWGVGRRLRENLRRLGIATALGLAEADARRLRRQFGVTLERTVAELNGESCLEFEDVAADKRQILASRSFEHRVPDLPTLAAAVTYHTANAARKLRDQVSVAGMVGVLLHTDRFRADLEQQHGWHVVSLSLPVSDTLALTRAALDGLSRLYREGLAYKKTGVALLDIEPASRVQPDLFTAAPDPRRDSLMSALDGINDRFGRGTVKLASQNISQRWLMRRAACSPRYTTRIDELPTAG</sequence>
<dbReference type="Pfam" id="PF11799">
    <property type="entry name" value="IMS_C"/>
    <property type="match status" value="1"/>
</dbReference>
<protein>
    <submittedName>
        <fullName evidence="7">Protein UmuC</fullName>
    </submittedName>
</protein>
<keyword evidence="4" id="KW-0234">DNA repair</keyword>
<comment type="similarity">
    <text evidence="1">Belongs to the DNA polymerase type-Y family.</text>
</comment>
<gene>
    <name evidence="7" type="primary">umuC</name>
    <name evidence="7" type="ORF">GCM10011289_15740</name>
</gene>
<evidence type="ECO:0000256" key="1">
    <source>
        <dbReference type="ARBA" id="ARBA00010945"/>
    </source>
</evidence>
<name>A0A918U9F2_9NEIS</name>
<dbReference type="InterPro" id="IPR017961">
    <property type="entry name" value="DNA_pol_Y-fam_little_finger"/>
</dbReference>
<dbReference type="Gene3D" id="1.10.150.20">
    <property type="entry name" value="5' to 3' exonuclease, C-terminal subdomain"/>
    <property type="match status" value="1"/>
</dbReference>
<dbReference type="GO" id="GO:0042276">
    <property type="term" value="P:error-prone translesion synthesis"/>
    <property type="evidence" value="ECO:0007669"/>
    <property type="project" value="TreeGrafter"/>
</dbReference>
<keyword evidence="3" id="KW-0741">SOS mutagenesis</keyword>
<dbReference type="Pfam" id="PF13438">
    <property type="entry name" value="DUF4113"/>
    <property type="match status" value="1"/>
</dbReference>
<dbReference type="RefSeq" id="WP_189533033.1">
    <property type="nucleotide sequence ID" value="NZ_BMYX01000007.1"/>
</dbReference>
<dbReference type="GO" id="GO:0006281">
    <property type="term" value="P:DNA repair"/>
    <property type="evidence" value="ECO:0007669"/>
    <property type="project" value="UniProtKB-KW"/>
</dbReference>
<dbReference type="CDD" id="cd01700">
    <property type="entry name" value="PolY_Pol_V_umuC"/>
    <property type="match status" value="1"/>
</dbReference>
<evidence type="ECO:0000256" key="3">
    <source>
        <dbReference type="ARBA" id="ARBA00023199"/>
    </source>
</evidence>
<evidence type="ECO:0000313" key="7">
    <source>
        <dbReference type="EMBL" id="GGY13303.1"/>
    </source>
</evidence>
<reference evidence="7" key="1">
    <citation type="journal article" date="2014" name="Int. J. Syst. Evol. Microbiol.">
        <title>Complete genome sequence of Corynebacterium casei LMG S-19264T (=DSM 44701T), isolated from a smear-ripened cheese.</title>
        <authorList>
            <consortium name="US DOE Joint Genome Institute (JGI-PGF)"/>
            <person name="Walter F."/>
            <person name="Albersmeier A."/>
            <person name="Kalinowski J."/>
            <person name="Ruckert C."/>
        </authorList>
    </citation>
    <scope>NUCLEOTIDE SEQUENCE</scope>
    <source>
        <strain evidence="7">KCTC 32182</strain>
    </source>
</reference>
<evidence type="ECO:0000259" key="6">
    <source>
        <dbReference type="PROSITE" id="PS50173"/>
    </source>
</evidence>
<feature type="domain" description="UmuC" evidence="6">
    <location>
        <begin position="4"/>
        <end position="188"/>
    </location>
</feature>
<reference evidence="7" key="2">
    <citation type="submission" date="2020-09" db="EMBL/GenBank/DDBJ databases">
        <authorList>
            <person name="Sun Q."/>
            <person name="Kim S."/>
        </authorList>
    </citation>
    <scope>NUCLEOTIDE SEQUENCE</scope>
    <source>
        <strain evidence="7">KCTC 32182</strain>
    </source>
</reference>
<dbReference type="InterPro" id="IPR025188">
    <property type="entry name" value="DUF4113"/>
</dbReference>
<keyword evidence="5" id="KW-0742">SOS response</keyword>
<dbReference type="GO" id="GO:0009432">
    <property type="term" value="P:SOS response"/>
    <property type="evidence" value="ECO:0007669"/>
    <property type="project" value="UniProtKB-KW"/>
</dbReference>
<accession>A0A918U9F2</accession>
<evidence type="ECO:0000256" key="5">
    <source>
        <dbReference type="ARBA" id="ARBA00023236"/>
    </source>
</evidence>
<evidence type="ECO:0000256" key="4">
    <source>
        <dbReference type="ARBA" id="ARBA00023204"/>
    </source>
</evidence>
<dbReference type="Gene3D" id="3.40.1170.60">
    <property type="match status" value="1"/>
</dbReference>
<dbReference type="GO" id="GO:0005829">
    <property type="term" value="C:cytosol"/>
    <property type="evidence" value="ECO:0007669"/>
    <property type="project" value="TreeGrafter"/>
</dbReference>
<organism evidence="7 8">
    <name type="scientific">Paludibacterium paludis</name>
    <dbReference type="NCBI Taxonomy" id="1225769"/>
    <lineage>
        <taxon>Bacteria</taxon>
        <taxon>Pseudomonadati</taxon>
        <taxon>Pseudomonadota</taxon>
        <taxon>Betaproteobacteria</taxon>
        <taxon>Neisseriales</taxon>
        <taxon>Chromobacteriaceae</taxon>
        <taxon>Paludibacterium</taxon>
    </lineage>
</organism>
<dbReference type="Pfam" id="PF00817">
    <property type="entry name" value="IMS"/>
    <property type="match status" value="1"/>
</dbReference>
<dbReference type="InterPro" id="IPR050116">
    <property type="entry name" value="DNA_polymerase-Y"/>
</dbReference>
<dbReference type="PANTHER" id="PTHR11076">
    <property type="entry name" value="DNA REPAIR POLYMERASE UMUC / TRANSFERASE FAMILY MEMBER"/>
    <property type="match status" value="1"/>
</dbReference>
<dbReference type="InterPro" id="IPR043502">
    <property type="entry name" value="DNA/RNA_pol_sf"/>
</dbReference>
<keyword evidence="8" id="KW-1185">Reference proteome</keyword>
<dbReference type="GO" id="GO:0003684">
    <property type="term" value="F:damaged DNA binding"/>
    <property type="evidence" value="ECO:0007669"/>
    <property type="project" value="InterPro"/>
</dbReference>